<protein>
    <recommendedName>
        <fullName evidence="2">USP domain-containing protein</fullName>
    </recommendedName>
</protein>
<feature type="region of interest" description="Disordered" evidence="1">
    <location>
        <begin position="1025"/>
        <end position="1044"/>
    </location>
</feature>
<feature type="domain" description="USP" evidence="2">
    <location>
        <begin position="80"/>
        <end position="1097"/>
    </location>
</feature>
<feature type="compositionally biased region" description="Polar residues" evidence="1">
    <location>
        <begin position="643"/>
        <end position="662"/>
    </location>
</feature>
<evidence type="ECO:0000259" key="2">
    <source>
        <dbReference type="PROSITE" id="PS50235"/>
    </source>
</evidence>
<dbReference type="GO" id="GO:0004843">
    <property type="term" value="F:cysteine-type deubiquitinase activity"/>
    <property type="evidence" value="ECO:0007669"/>
    <property type="project" value="InterPro"/>
</dbReference>
<organism evidence="3 4">
    <name type="scientific">Pomacea canaliculata</name>
    <name type="common">Golden apple snail</name>
    <dbReference type="NCBI Taxonomy" id="400727"/>
    <lineage>
        <taxon>Eukaryota</taxon>
        <taxon>Metazoa</taxon>
        <taxon>Spiralia</taxon>
        <taxon>Lophotrochozoa</taxon>
        <taxon>Mollusca</taxon>
        <taxon>Gastropoda</taxon>
        <taxon>Caenogastropoda</taxon>
        <taxon>Architaenioglossa</taxon>
        <taxon>Ampullarioidea</taxon>
        <taxon>Ampullariidae</taxon>
        <taxon>Pomacea</taxon>
    </lineage>
</organism>
<evidence type="ECO:0000313" key="3">
    <source>
        <dbReference type="EMBL" id="PVD37200.1"/>
    </source>
</evidence>
<feature type="compositionally biased region" description="Low complexity" evidence="1">
    <location>
        <begin position="25"/>
        <end position="41"/>
    </location>
</feature>
<dbReference type="STRING" id="400727.A0A2T7PUX6"/>
<dbReference type="PANTHER" id="PTHR24006">
    <property type="entry name" value="UBIQUITIN CARBOXYL-TERMINAL HYDROLASE"/>
    <property type="match status" value="1"/>
</dbReference>
<dbReference type="InterPro" id="IPR018200">
    <property type="entry name" value="USP_CS"/>
</dbReference>
<dbReference type="InterPro" id="IPR038765">
    <property type="entry name" value="Papain-like_cys_pep_sf"/>
</dbReference>
<feature type="region of interest" description="Disordered" evidence="1">
    <location>
        <begin position="1"/>
        <end position="60"/>
    </location>
</feature>
<feature type="compositionally biased region" description="Polar residues" evidence="1">
    <location>
        <begin position="342"/>
        <end position="359"/>
    </location>
</feature>
<feature type="region of interest" description="Disordered" evidence="1">
    <location>
        <begin position="339"/>
        <end position="360"/>
    </location>
</feature>
<dbReference type="InterPro" id="IPR028889">
    <property type="entry name" value="USP"/>
</dbReference>
<dbReference type="Pfam" id="PF00443">
    <property type="entry name" value="UCH"/>
    <property type="match status" value="2"/>
</dbReference>
<dbReference type="OrthoDB" id="10062454at2759"/>
<gene>
    <name evidence="3" type="ORF">C0Q70_04195</name>
</gene>
<dbReference type="GO" id="GO:0005634">
    <property type="term" value="C:nucleus"/>
    <property type="evidence" value="ECO:0007669"/>
    <property type="project" value="TreeGrafter"/>
</dbReference>
<dbReference type="EMBL" id="PZQS01000002">
    <property type="protein sequence ID" value="PVD37200.1"/>
    <property type="molecule type" value="Genomic_DNA"/>
</dbReference>
<reference evidence="3 4" key="1">
    <citation type="submission" date="2018-04" db="EMBL/GenBank/DDBJ databases">
        <title>The genome of golden apple snail Pomacea canaliculata provides insight into stress tolerance and invasive adaptation.</title>
        <authorList>
            <person name="Liu C."/>
            <person name="Liu B."/>
            <person name="Ren Y."/>
            <person name="Zhang Y."/>
            <person name="Wang H."/>
            <person name="Li S."/>
            <person name="Jiang F."/>
            <person name="Yin L."/>
            <person name="Zhang G."/>
            <person name="Qian W."/>
            <person name="Fan W."/>
        </authorList>
    </citation>
    <scope>NUCLEOTIDE SEQUENCE [LARGE SCALE GENOMIC DNA]</scope>
    <source>
        <strain evidence="3">SZHN2017</strain>
        <tissue evidence="3">Muscle</tissue>
    </source>
</reference>
<dbReference type="GO" id="GO:0016579">
    <property type="term" value="P:protein deubiquitination"/>
    <property type="evidence" value="ECO:0007669"/>
    <property type="project" value="InterPro"/>
</dbReference>
<dbReference type="AlphaFoldDB" id="A0A2T7PUX6"/>
<dbReference type="SUPFAM" id="SSF54001">
    <property type="entry name" value="Cysteine proteinases"/>
    <property type="match status" value="2"/>
</dbReference>
<dbReference type="Gene3D" id="3.90.70.10">
    <property type="entry name" value="Cysteine proteinases"/>
    <property type="match status" value="2"/>
</dbReference>
<keyword evidence="4" id="KW-1185">Reference proteome</keyword>
<dbReference type="PROSITE" id="PS00973">
    <property type="entry name" value="USP_2"/>
    <property type="match status" value="1"/>
</dbReference>
<feature type="compositionally biased region" description="Basic and acidic residues" evidence="1">
    <location>
        <begin position="629"/>
        <end position="642"/>
    </location>
</feature>
<dbReference type="PANTHER" id="PTHR24006:SF905">
    <property type="entry name" value="UBIQUITIN CARBOXYL-TERMINAL HYDROLASE 1"/>
    <property type="match status" value="1"/>
</dbReference>
<name>A0A2T7PUX6_POMCA</name>
<sequence>MVVADEDPPRKRSKLSLKSSRKGESAPLEEPPSLEAAGAAPQGPIVRPKTEPTAEDCPPPVLDLSQSDLPCDSYGVPPVASLENLGNTCFLNSVLEVLRYTPCFLEGLGELYRHIVYLEKVRVAASSKNGSEVKPEVMLSWELVKSIYKTYKMMEKKEQMFHQLASPDVTSMSVKPNKILDDIRYFNPMFEGNMQHDAQELLRCLLCYLENAEKELHDAYTAILAVDPSLLKMSAVSAEKEQRVRQCSQMTFLTILFSALRIQSWKSFLKGEKVGGTGHQEAIVKQEDSLIDSKGTSRSEVNFASNTGQELALKERDANCDSIDESFERETSMRWNNGVEADTQSSKQPVDQLIGNGSCNPERIKENAKSPCNCPQPKRRKVGKGLCVKEGLDEDEVDSCDTVTSSGYPAMGKKVECIDKDCKAAVSNQSPSKTRSSPRLSVTNMHAKCQFNSCDSSKVCQKPRTQNCEPAVDNESSSEKCKKNIAVACEKKIQPTILSMFEKKRLGMRGGVARRSFAGSMPFNENKIDIDFKTDAGNLRTSPRKHNGSCSNMISRYAAKGGLQGGTCDSEDETEGAGTSILDKEGLSPKTNSLESGNEDVAQGPNKTACPIQLMAKENIQESTSTAECAERTTKSVDDKQTPAKQQVLHTNSKCGSGSPSHMNSVLLSLSRNTISDTPKSCLGKPAAESFTWDKSKLSSPVASNVSQDVCKAKSAALLQPGKLMIKLEKCDHVCNSPSISASAALKVLQAPSPACRRMTFVKNEANNVTSNSVDSDNEDDDVSLGTMGSFKSVPLKSVCIKVEKCDMVCNSPDKSVNAQFAATYLARQRAQRFNIIEKLFQGTMMMRTKCLECERCTEHEERDSSLLSLMHAFTDVEHLRDDNKYFCDHCLHYVEAERSLHYEALPNILTVHLKRFSASTGMFGCLSKINDHVTVPLQLSCLNYKCPKFCSRPDHRYTLYAIIMHAGSTITSGHYLSYIKARPNEDGSPLAYDTLTNYLNTSPATNNRSVDEHEVTCGMGDPSDSWDSSFKGEKQTATPCDKGNAQDLLANDAESSGSLEYHWLECDDETIHILSEKEFNGRLMDKESSLRGTPNREVSQATQLCGLSALIAAASELGQARDVGERSRRPQLSA</sequence>
<feature type="region of interest" description="Disordered" evidence="1">
    <location>
        <begin position="562"/>
        <end position="605"/>
    </location>
</feature>
<comment type="caution">
    <text evidence="3">The sequence shown here is derived from an EMBL/GenBank/DDBJ whole genome shotgun (WGS) entry which is preliminary data.</text>
</comment>
<dbReference type="InterPro" id="IPR050164">
    <property type="entry name" value="Peptidase_C19"/>
</dbReference>
<feature type="region of interest" description="Disordered" evidence="1">
    <location>
        <begin position="623"/>
        <end position="662"/>
    </location>
</feature>
<dbReference type="GO" id="GO:0005829">
    <property type="term" value="C:cytosol"/>
    <property type="evidence" value="ECO:0007669"/>
    <property type="project" value="TreeGrafter"/>
</dbReference>
<accession>A0A2T7PUX6</accession>
<proteinExistence type="predicted"/>
<dbReference type="Proteomes" id="UP000245119">
    <property type="component" value="Linkage Group LG2"/>
</dbReference>
<dbReference type="InterPro" id="IPR001394">
    <property type="entry name" value="Peptidase_C19_UCH"/>
</dbReference>
<dbReference type="PROSITE" id="PS50235">
    <property type="entry name" value="USP_3"/>
    <property type="match status" value="1"/>
</dbReference>
<evidence type="ECO:0000256" key="1">
    <source>
        <dbReference type="SAM" id="MobiDB-lite"/>
    </source>
</evidence>
<evidence type="ECO:0000313" key="4">
    <source>
        <dbReference type="Proteomes" id="UP000245119"/>
    </source>
</evidence>